<comment type="caution">
    <text evidence="2">The sequence shown here is derived from an EMBL/GenBank/DDBJ whole genome shotgun (WGS) entry which is preliminary data.</text>
</comment>
<dbReference type="EMBL" id="SRMA01025124">
    <property type="protein sequence ID" value="TRY98939.1"/>
    <property type="molecule type" value="Genomic_DNA"/>
</dbReference>
<gene>
    <name evidence="2" type="ORF">DNTS_016994</name>
</gene>
<evidence type="ECO:0000313" key="2">
    <source>
        <dbReference type="EMBL" id="TRY98939.1"/>
    </source>
</evidence>
<feature type="region of interest" description="Disordered" evidence="1">
    <location>
        <begin position="1"/>
        <end position="30"/>
    </location>
</feature>
<sequence length="55" mass="6062">MGGLGGPTERFRTKDNGTNRNPLRATEPSTSLRGRVEKGRLGEFAVENTRHIPLI</sequence>
<name>A0A553R9S8_9TELE</name>
<reference evidence="2 3" key="1">
    <citation type="journal article" date="2019" name="Sci. Data">
        <title>Hybrid genome assembly and annotation of Danionella translucida.</title>
        <authorList>
            <person name="Kadobianskyi M."/>
            <person name="Schulze L."/>
            <person name="Schuelke M."/>
            <person name="Judkewitz B."/>
        </authorList>
    </citation>
    <scope>NUCLEOTIDE SEQUENCE [LARGE SCALE GENOMIC DNA]</scope>
    <source>
        <strain evidence="2 3">Bolton</strain>
    </source>
</reference>
<proteinExistence type="predicted"/>
<dbReference type="AlphaFoldDB" id="A0A553R9S8"/>
<protein>
    <submittedName>
        <fullName evidence="2">Uncharacterized protein</fullName>
    </submittedName>
</protein>
<accession>A0A553R9S8</accession>
<keyword evidence="3" id="KW-1185">Reference proteome</keyword>
<evidence type="ECO:0000256" key="1">
    <source>
        <dbReference type="SAM" id="MobiDB-lite"/>
    </source>
</evidence>
<dbReference type="Proteomes" id="UP000316079">
    <property type="component" value="Unassembled WGS sequence"/>
</dbReference>
<organism evidence="2 3">
    <name type="scientific">Danionella cerebrum</name>
    <dbReference type="NCBI Taxonomy" id="2873325"/>
    <lineage>
        <taxon>Eukaryota</taxon>
        <taxon>Metazoa</taxon>
        <taxon>Chordata</taxon>
        <taxon>Craniata</taxon>
        <taxon>Vertebrata</taxon>
        <taxon>Euteleostomi</taxon>
        <taxon>Actinopterygii</taxon>
        <taxon>Neopterygii</taxon>
        <taxon>Teleostei</taxon>
        <taxon>Ostariophysi</taxon>
        <taxon>Cypriniformes</taxon>
        <taxon>Danionidae</taxon>
        <taxon>Danioninae</taxon>
        <taxon>Danionella</taxon>
    </lineage>
</organism>
<feature type="compositionally biased region" description="Polar residues" evidence="1">
    <location>
        <begin position="18"/>
        <end position="30"/>
    </location>
</feature>
<evidence type="ECO:0000313" key="3">
    <source>
        <dbReference type="Proteomes" id="UP000316079"/>
    </source>
</evidence>